<keyword evidence="4" id="KW-1185">Reference proteome</keyword>
<name>A0AAV3YAG8_9GAST</name>
<feature type="region of interest" description="Disordered" evidence="1">
    <location>
        <begin position="85"/>
        <end position="114"/>
    </location>
</feature>
<evidence type="ECO:0000313" key="4">
    <source>
        <dbReference type="Proteomes" id="UP000735302"/>
    </source>
</evidence>
<sequence length="181" mass="20792">MFLSKTVAWITAFISFEKCFCILFSLKVRRLITSRGTFVDMLIITLLTFCPSFFSCISYELALFHLFEGLEYSVKQHITTERYRANTEQHHSDTASRRNSTAPGPRGSAQCKSGTAIRRSDIVRRRSRTKQLHSDTAYHRSGTVHLCSDTAQLLNGTAYRRSDTGHRSIDTSKRQRYPKTR</sequence>
<evidence type="ECO:0008006" key="5">
    <source>
        <dbReference type="Google" id="ProtNLM"/>
    </source>
</evidence>
<protein>
    <recommendedName>
        <fullName evidence="5">Secreted protein</fullName>
    </recommendedName>
</protein>
<dbReference type="AlphaFoldDB" id="A0AAV3YAG8"/>
<feature type="compositionally biased region" description="Basic and acidic residues" evidence="1">
    <location>
        <begin position="160"/>
        <end position="173"/>
    </location>
</feature>
<dbReference type="Proteomes" id="UP000735302">
    <property type="component" value="Unassembled WGS sequence"/>
</dbReference>
<keyword evidence="2" id="KW-1133">Transmembrane helix</keyword>
<gene>
    <name evidence="3" type="ORF">PoB_000627500</name>
</gene>
<feature type="transmembrane region" description="Helical" evidence="2">
    <location>
        <begin position="6"/>
        <end position="26"/>
    </location>
</feature>
<keyword evidence="2" id="KW-0812">Transmembrane</keyword>
<evidence type="ECO:0000256" key="1">
    <source>
        <dbReference type="SAM" id="MobiDB-lite"/>
    </source>
</evidence>
<accession>A0AAV3YAG8</accession>
<feature type="region of interest" description="Disordered" evidence="1">
    <location>
        <begin position="158"/>
        <end position="181"/>
    </location>
</feature>
<proteinExistence type="predicted"/>
<dbReference type="Gene3D" id="1.20.1070.10">
    <property type="entry name" value="Rhodopsin 7-helix transmembrane proteins"/>
    <property type="match status" value="1"/>
</dbReference>
<reference evidence="3 4" key="1">
    <citation type="journal article" date="2021" name="Elife">
        <title>Chloroplast acquisition without the gene transfer in kleptoplastic sea slugs, Plakobranchus ocellatus.</title>
        <authorList>
            <person name="Maeda T."/>
            <person name="Takahashi S."/>
            <person name="Yoshida T."/>
            <person name="Shimamura S."/>
            <person name="Takaki Y."/>
            <person name="Nagai Y."/>
            <person name="Toyoda A."/>
            <person name="Suzuki Y."/>
            <person name="Arimoto A."/>
            <person name="Ishii H."/>
            <person name="Satoh N."/>
            <person name="Nishiyama T."/>
            <person name="Hasebe M."/>
            <person name="Maruyama T."/>
            <person name="Minagawa J."/>
            <person name="Obokata J."/>
            <person name="Shigenobu S."/>
        </authorList>
    </citation>
    <scope>NUCLEOTIDE SEQUENCE [LARGE SCALE GENOMIC DNA]</scope>
</reference>
<dbReference type="EMBL" id="BLXT01000740">
    <property type="protein sequence ID" value="GFN79769.1"/>
    <property type="molecule type" value="Genomic_DNA"/>
</dbReference>
<feature type="transmembrane region" description="Helical" evidence="2">
    <location>
        <begin position="38"/>
        <end position="67"/>
    </location>
</feature>
<organism evidence="3 4">
    <name type="scientific">Plakobranchus ocellatus</name>
    <dbReference type="NCBI Taxonomy" id="259542"/>
    <lineage>
        <taxon>Eukaryota</taxon>
        <taxon>Metazoa</taxon>
        <taxon>Spiralia</taxon>
        <taxon>Lophotrochozoa</taxon>
        <taxon>Mollusca</taxon>
        <taxon>Gastropoda</taxon>
        <taxon>Heterobranchia</taxon>
        <taxon>Euthyneura</taxon>
        <taxon>Panpulmonata</taxon>
        <taxon>Sacoglossa</taxon>
        <taxon>Placobranchoidea</taxon>
        <taxon>Plakobranchidae</taxon>
        <taxon>Plakobranchus</taxon>
    </lineage>
</organism>
<evidence type="ECO:0000256" key="2">
    <source>
        <dbReference type="SAM" id="Phobius"/>
    </source>
</evidence>
<comment type="caution">
    <text evidence="3">The sequence shown here is derived from an EMBL/GenBank/DDBJ whole genome shotgun (WGS) entry which is preliminary data.</text>
</comment>
<feature type="compositionally biased region" description="Basic and acidic residues" evidence="1">
    <location>
        <begin position="85"/>
        <end position="96"/>
    </location>
</feature>
<keyword evidence="2" id="KW-0472">Membrane</keyword>
<evidence type="ECO:0000313" key="3">
    <source>
        <dbReference type="EMBL" id="GFN79769.1"/>
    </source>
</evidence>